<keyword evidence="3" id="KW-1185">Reference proteome</keyword>
<accession>A0A9N8DE11</accession>
<reference evidence="2" key="1">
    <citation type="submission" date="2020-06" db="EMBL/GenBank/DDBJ databases">
        <authorList>
            <consortium name="Plant Systems Biology data submission"/>
        </authorList>
    </citation>
    <scope>NUCLEOTIDE SEQUENCE</scope>
    <source>
        <strain evidence="2">D6</strain>
    </source>
</reference>
<organism evidence="2 3">
    <name type="scientific">Seminavis robusta</name>
    <dbReference type="NCBI Taxonomy" id="568900"/>
    <lineage>
        <taxon>Eukaryota</taxon>
        <taxon>Sar</taxon>
        <taxon>Stramenopiles</taxon>
        <taxon>Ochrophyta</taxon>
        <taxon>Bacillariophyta</taxon>
        <taxon>Bacillariophyceae</taxon>
        <taxon>Bacillariophycidae</taxon>
        <taxon>Naviculales</taxon>
        <taxon>Naviculaceae</taxon>
        <taxon>Seminavis</taxon>
    </lineage>
</organism>
<dbReference type="OrthoDB" id="49193at2759"/>
<comment type="caution">
    <text evidence="2">The sequence shown here is derived from an EMBL/GenBank/DDBJ whole genome shotgun (WGS) entry which is preliminary data.</text>
</comment>
<feature type="compositionally biased region" description="Basic and acidic residues" evidence="1">
    <location>
        <begin position="103"/>
        <end position="118"/>
    </location>
</feature>
<dbReference type="AlphaFoldDB" id="A0A9N8DE11"/>
<evidence type="ECO:0000256" key="1">
    <source>
        <dbReference type="SAM" id="MobiDB-lite"/>
    </source>
</evidence>
<evidence type="ECO:0000313" key="2">
    <source>
        <dbReference type="EMBL" id="CAB9497959.1"/>
    </source>
</evidence>
<feature type="region of interest" description="Disordered" evidence="1">
    <location>
        <begin position="72"/>
        <end position="193"/>
    </location>
</feature>
<gene>
    <name evidence="2" type="ORF">SEMRO_29_G019020.1</name>
</gene>
<protein>
    <submittedName>
        <fullName evidence="2">Uncharacterized protein</fullName>
    </submittedName>
</protein>
<dbReference type="Proteomes" id="UP001153069">
    <property type="component" value="Unassembled WGS sequence"/>
</dbReference>
<evidence type="ECO:0000313" key="3">
    <source>
        <dbReference type="Proteomes" id="UP001153069"/>
    </source>
</evidence>
<name>A0A9N8DE11_9STRA</name>
<dbReference type="EMBL" id="CAICTM010000029">
    <property type="protein sequence ID" value="CAB9497959.1"/>
    <property type="molecule type" value="Genomic_DNA"/>
</dbReference>
<sequence>MPRGLRRSRRVVSGSKKTSNYHVNDIVEIVRGNATVKARLAQLLSDPSSDDPLWLVRFDGLSLKDEEIHEHVFAKPPPSLHSDNSLSDRDSYGRRRSGYGSDSNHHRNHYDDVEDYSRNRAKRALAKDREARSKRRQAKIDETARQSPPPPNNKRRIPPPPRYKGKRSRYHGKTNHSSNGNNSNGSSTTGDDEEEVVTVKLLTGTLYLHKGLNRRAEFHRRV</sequence>
<feature type="compositionally biased region" description="Low complexity" evidence="1">
    <location>
        <begin position="175"/>
        <end position="189"/>
    </location>
</feature>
<proteinExistence type="predicted"/>
<feature type="compositionally biased region" description="Basic residues" evidence="1">
    <location>
        <begin position="153"/>
        <end position="174"/>
    </location>
</feature>